<proteinExistence type="predicted"/>
<dbReference type="PANTHER" id="PTHR42648:SF18">
    <property type="entry name" value="RETROTRANSPOSON, UNCLASSIFIED-LIKE PROTEIN"/>
    <property type="match status" value="1"/>
</dbReference>
<dbReference type="EMBL" id="BKCJ010082958">
    <property type="protein sequence ID" value="GEW97253.1"/>
    <property type="molecule type" value="Genomic_DNA"/>
</dbReference>
<evidence type="ECO:0000256" key="1">
    <source>
        <dbReference type="ARBA" id="ARBA00022670"/>
    </source>
</evidence>
<sequence>RSICSYGYKVGEGQLESSEKAEEGSSKRAGSNLEKEDAKRQKIEEENESAELKRCLEIIPEDDDDVTIEATPLSSKSSTIVDIRFTKKGGKAILKSSEQMVSEQKDTTKGTSTNTKFANQSSERKPFLQYLRNKYVVRQPNAFQSECLNFSKTRVPQKVDKLNDLLNLVTSNSVPITKEPKVVENDIVIALGMFRINPFKNSREVKSVPNKSIKASVMTNSITVPQPHVITKKAANSDSNGFSSTGVDITTKTRRPQPRSNTKNDRVLSVSKSSRIKNKEVIQICLWCVNSSCSKHMTGNLKLLINYVWKFLGTIRFGNDHVTVILGFSNLQWGNILITKVYFVEGLGHNMFSIGKFCDSDLEVAFRRNTCFIRNLEGVDLLKGNRTTNLYTINIHDMASTYTICLMARATSTKLWLWHQRLSHLNFGIINDLARNDLVADIPKFKYHKGHLCPFCKQGKSKRASHPCKPVPNSKQMLHLLHIDLCGPMRIASINRKWYILVIVDDYSRYSWEIFLRSKDKAPQEIKTFLKKITVLLQASVIIDIGKLGAKGQISLGLGLTYALSTITTQRPTEGELNLLFEAMYDDHIGGQSSAAPRTVLTAQAPQNGSYQDFLAYVAHKYFNVFQMDVKTAFLHGTYGLKQAPMASYDELSTFLLQNHLLKGTIDPTLFISCFDDDILVVKVYVDDIIFRSTHPRMKSGDLVDTPMEIKDKLGLDQNGSPADDSGFKLTRFSDADYLGCKDTFKSTSGGAQFLCEKLLAGPQRNKTIRRCQTQKQNMRLYPLVVPKSFGCGHS</sequence>
<dbReference type="InterPro" id="IPR012337">
    <property type="entry name" value="RNaseH-like_sf"/>
</dbReference>
<dbReference type="InterPro" id="IPR039537">
    <property type="entry name" value="Retrotran_Ty1/copia-like"/>
</dbReference>
<organism evidence="5">
    <name type="scientific">Tanacetum cinerariifolium</name>
    <name type="common">Dalmatian daisy</name>
    <name type="synonym">Chrysanthemum cinerariifolium</name>
    <dbReference type="NCBI Taxonomy" id="118510"/>
    <lineage>
        <taxon>Eukaryota</taxon>
        <taxon>Viridiplantae</taxon>
        <taxon>Streptophyta</taxon>
        <taxon>Embryophyta</taxon>
        <taxon>Tracheophyta</taxon>
        <taxon>Spermatophyta</taxon>
        <taxon>Magnoliopsida</taxon>
        <taxon>eudicotyledons</taxon>
        <taxon>Gunneridae</taxon>
        <taxon>Pentapetalae</taxon>
        <taxon>asterids</taxon>
        <taxon>campanulids</taxon>
        <taxon>Asterales</taxon>
        <taxon>Asteraceae</taxon>
        <taxon>Asteroideae</taxon>
        <taxon>Anthemideae</taxon>
        <taxon>Anthemidinae</taxon>
        <taxon>Tanacetum</taxon>
    </lineage>
</organism>
<feature type="domain" description="Retrovirus-related Pol polyprotein from transposon TNT 1-94-like beta-barrel" evidence="4">
    <location>
        <begin position="287"/>
        <end position="359"/>
    </location>
</feature>
<dbReference type="PANTHER" id="PTHR42648">
    <property type="entry name" value="TRANSPOSASE, PUTATIVE-RELATED"/>
    <property type="match status" value="1"/>
</dbReference>
<evidence type="ECO:0000256" key="2">
    <source>
        <dbReference type="SAM" id="MobiDB-lite"/>
    </source>
</evidence>
<feature type="compositionally biased region" description="Polar residues" evidence="2">
    <location>
        <begin position="234"/>
        <end position="250"/>
    </location>
</feature>
<dbReference type="SUPFAM" id="SSF53098">
    <property type="entry name" value="Ribonuclease H-like"/>
    <property type="match status" value="1"/>
</dbReference>
<dbReference type="Pfam" id="PF22936">
    <property type="entry name" value="Pol_BBD"/>
    <property type="match status" value="1"/>
</dbReference>
<dbReference type="GO" id="GO:0003676">
    <property type="term" value="F:nucleic acid binding"/>
    <property type="evidence" value="ECO:0007669"/>
    <property type="project" value="InterPro"/>
</dbReference>
<feature type="region of interest" description="Disordered" evidence="2">
    <location>
        <begin position="234"/>
        <end position="269"/>
    </location>
</feature>
<dbReference type="Gene3D" id="3.30.420.10">
    <property type="entry name" value="Ribonuclease H-like superfamily/Ribonuclease H"/>
    <property type="match status" value="1"/>
</dbReference>
<dbReference type="InterPro" id="IPR025724">
    <property type="entry name" value="GAG-pre-integrase_dom"/>
</dbReference>
<evidence type="ECO:0000259" key="4">
    <source>
        <dbReference type="Pfam" id="PF22936"/>
    </source>
</evidence>
<dbReference type="GO" id="GO:0008233">
    <property type="term" value="F:peptidase activity"/>
    <property type="evidence" value="ECO:0007669"/>
    <property type="project" value="UniProtKB-KW"/>
</dbReference>
<comment type="caution">
    <text evidence="5">The sequence shown here is derived from an EMBL/GenBank/DDBJ whole genome shotgun (WGS) entry which is preliminary data.</text>
</comment>
<feature type="region of interest" description="Disordered" evidence="2">
    <location>
        <begin position="14"/>
        <end position="47"/>
    </location>
</feature>
<feature type="compositionally biased region" description="Basic and acidic residues" evidence="2">
    <location>
        <begin position="17"/>
        <end position="26"/>
    </location>
</feature>
<dbReference type="Pfam" id="PF13976">
    <property type="entry name" value="gag_pre-integrs"/>
    <property type="match status" value="1"/>
</dbReference>
<protein>
    <submittedName>
        <fullName evidence="5">Retrovirus-related Pol polyprotein from transposon TNT 1-94</fullName>
    </submittedName>
</protein>
<feature type="compositionally biased region" description="Polar residues" evidence="2">
    <location>
        <begin position="109"/>
        <end position="121"/>
    </location>
</feature>
<dbReference type="GO" id="GO:0006508">
    <property type="term" value="P:proteolysis"/>
    <property type="evidence" value="ECO:0007669"/>
    <property type="project" value="UniProtKB-KW"/>
</dbReference>
<dbReference type="InterPro" id="IPR054722">
    <property type="entry name" value="PolX-like_BBD"/>
</dbReference>
<feature type="non-terminal residue" evidence="5">
    <location>
        <position position="1"/>
    </location>
</feature>
<dbReference type="InterPro" id="IPR036397">
    <property type="entry name" value="RNaseH_sf"/>
</dbReference>
<feature type="region of interest" description="Disordered" evidence="2">
    <location>
        <begin position="97"/>
        <end position="121"/>
    </location>
</feature>
<keyword evidence="1" id="KW-0378">Hydrolase</keyword>
<evidence type="ECO:0000313" key="5">
    <source>
        <dbReference type="EMBL" id="GEW97253.1"/>
    </source>
</evidence>
<name>A0A699H0T6_TANCI</name>
<feature type="compositionally biased region" description="Basic and acidic residues" evidence="2">
    <location>
        <begin position="33"/>
        <end position="47"/>
    </location>
</feature>
<gene>
    <name evidence="5" type="ORF">Tci_269229</name>
</gene>
<evidence type="ECO:0000259" key="3">
    <source>
        <dbReference type="Pfam" id="PF13976"/>
    </source>
</evidence>
<accession>A0A699H0T6</accession>
<dbReference type="AlphaFoldDB" id="A0A699H0T6"/>
<keyword evidence="1" id="KW-0645">Protease</keyword>
<reference evidence="5" key="1">
    <citation type="journal article" date="2019" name="Sci. Rep.">
        <title>Draft genome of Tanacetum cinerariifolium, the natural source of mosquito coil.</title>
        <authorList>
            <person name="Yamashiro T."/>
            <person name="Shiraishi A."/>
            <person name="Satake H."/>
            <person name="Nakayama K."/>
        </authorList>
    </citation>
    <scope>NUCLEOTIDE SEQUENCE</scope>
</reference>
<feature type="domain" description="GAG-pre-integrase" evidence="3">
    <location>
        <begin position="389"/>
        <end position="461"/>
    </location>
</feature>